<accession>A0ABU5ZRB9</accession>
<protein>
    <submittedName>
        <fullName evidence="1">Uncharacterized protein</fullName>
    </submittedName>
</protein>
<evidence type="ECO:0000313" key="1">
    <source>
        <dbReference type="EMBL" id="MEB3344593.1"/>
    </source>
</evidence>
<keyword evidence="2" id="KW-1185">Reference proteome</keyword>
<evidence type="ECO:0000313" key="2">
    <source>
        <dbReference type="Proteomes" id="UP001327027"/>
    </source>
</evidence>
<organism evidence="1 2">
    <name type="scientific">Aquimarina gracilis</name>
    <dbReference type="NCBI Taxonomy" id="874422"/>
    <lineage>
        <taxon>Bacteria</taxon>
        <taxon>Pseudomonadati</taxon>
        <taxon>Bacteroidota</taxon>
        <taxon>Flavobacteriia</taxon>
        <taxon>Flavobacteriales</taxon>
        <taxon>Flavobacteriaceae</taxon>
        <taxon>Aquimarina</taxon>
    </lineage>
</organism>
<comment type="caution">
    <text evidence="1">The sequence shown here is derived from an EMBL/GenBank/DDBJ whole genome shotgun (WGS) entry which is preliminary data.</text>
</comment>
<dbReference type="Proteomes" id="UP001327027">
    <property type="component" value="Unassembled WGS sequence"/>
</dbReference>
<reference evidence="1 2" key="1">
    <citation type="journal article" date="2013" name="Int. J. Syst. Evol. Microbiol.">
        <title>Aquimarina gracilis sp. nov., isolated from the gut microflora of a mussel, Mytilus coruscus, and emended description of Aquimarina spongiae.</title>
        <authorList>
            <person name="Park S.C."/>
            <person name="Choe H.N."/>
            <person name="Baik K.S."/>
            <person name="Seong C.N."/>
        </authorList>
    </citation>
    <scope>NUCLEOTIDE SEQUENCE [LARGE SCALE GENOMIC DNA]</scope>
    <source>
        <strain evidence="1 2">PSC32</strain>
    </source>
</reference>
<gene>
    <name evidence="1" type="ORF">U6A24_03920</name>
</gene>
<proteinExistence type="predicted"/>
<dbReference type="EMBL" id="JAYKLX010000002">
    <property type="protein sequence ID" value="MEB3344593.1"/>
    <property type="molecule type" value="Genomic_DNA"/>
</dbReference>
<name>A0ABU5ZRB9_9FLAO</name>
<dbReference type="RefSeq" id="WP_324178634.1">
    <property type="nucleotide sequence ID" value="NZ_JAYKLX010000002.1"/>
</dbReference>
<sequence>MNKSWPVLFGFDSKGRASNITRLYREAAEEFGYIIAVSNFLEDQSLEEKTKYLPVFMDHIFSLFPIQQGRVYVTGIDEDARLMSLLPVFYRNKVFGVITIGDSHYYDSRIKMGKNFSYFGVLNTNNHRLRDFQRNAAYLKRRGVEADILSYEGPSEYPYPKLLKKPLSTFTLQGMLKGRMPRDSVWVENLFQKELKQVEIELRKGKFLYALEEVKRIRNKYHLFFDTNDLREKEKQIKRKKGYRKEKRLYTKYVNKESYYRQTYVFLLEEDMVEKKYENLGWWHYQMSELDSILVKKEKYAKDMVHRVKGFLKHSINDYKTKLSHKPKDFEKKIFLNILSTIVDKKDYNSYFSIISLSTQDMDYETALFYLEKLLENDFKDLDALYNIEGTLPLRITKEYNNLIKKHLGSSRYFFSK</sequence>